<evidence type="ECO:0000313" key="2">
    <source>
        <dbReference type="Proteomes" id="UP000824782"/>
    </source>
</evidence>
<dbReference type="EMBL" id="WNYA01000005">
    <property type="protein sequence ID" value="KAG8570317.1"/>
    <property type="molecule type" value="Genomic_DNA"/>
</dbReference>
<evidence type="ECO:0008006" key="3">
    <source>
        <dbReference type="Google" id="ProtNLM"/>
    </source>
</evidence>
<dbReference type="AlphaFoldDB" id="A0AAV7BD19"/>
<sequence length="82" mass="8931">MVCTQTQYKQVTQADRGGVLLILIRLLLPCPHLMGASVTGRDLASSGLHSATPRIWDPSRHCIVKFQHTTRSLGPGVSHGAW</sequence>
<keyword evidence="2" id="KW-1185">Reference proteome</keyword>
<organism evidence="1 2">
    <name type="scientific">Engystomops pustulosus</name>
    <name type="common">Tungara frog</name>
    <name type="synonym">Physalaemus pustulosus</name>
    <dbReference type="NCBI Taxonomy" id="76066"/>
    <lineage>
        <taxon>Eukaryota</taxon>
        <taxon>Metazoa</taxon>
        <taxon>Chordata</taxon>
        <taxon>Craniata</taxon>
        <taxon>Vertebrata</taxon>
        <taxon>Euteleostomi</taxon>
        <taxon>Amphibia</taxon>
        <taxon>Batrachia</taxon>
        <taxon>Anura</taxon>
        <taxon>Neobatrachia</taxon>
        <taxon>Hyloidea</taxon>
        <taxon>Leptodactylidae</taxon>
        <taxon>Leiuperinae</taxon>
        <taxon>Engystomops</taxon>
    </lineage>
</organism>
<evidence type="ECO:0000313" key="1">
    <source>
        <dbReference type="EMBL" id="KAG8570317.1"/>
    </source>
</evidence>
<gene>
    <name evidence="1" type="ORF">GDO81_011208</name>
</gene>
<comment type="caution">
    <text evidence="1">The sequence shown here is derived from an EMBL/GenBank/DDBJ whole genome shotgun (WGS) entry which is preliminary data.</text>
</comment>
<accession>A0AAV7BD19</accession>
<name>A0AAV7BD19_ENGPU</name>
<proteinExistence type="predicted"/>
<protein>
    <recommendedName>
        <fullName evidence="3">Secreted protein</fullName>
    </recommendedName>
</protein>
<reference evidence="1" key="1">
    <citation type="thesis" date="2020" institute="ProQuest LLC" country="789 East Eisenhower Parkway, Ann Arbor, MI, USA">
        <title>Comparative Genomics and Chromosome Evolution.</title>
        <authorList>
            <person name="Mudd A.B."/>
        </authorList>
    </citation>
    <scope>NUCLEOTIDE SEQUENCE</scope>
    <source>
        <strain evidence="1">237g6f4</strain>
        <tissue evidence="1">Blood</tissue>
    </source>
</reference>
<dbReference type="Proteomes" id="UP000824782">
    <property type="component" value="Unassembled WGS sequence"/>
</dbReference>